<feature type="domain" description="ABC transporter" evidence="10">
    <location>
        <begin position="337"/>
        <end position="572"/>
    </location>
</feature>
<evidence type="ECO:0000259" key="11">
    <source>
        <dbReference type="PROSITE" id="PS50929"/>
    </source>
</evidence>
<evidence type="ECO:0000259" key="10">
    <source>
        <dbReference type="PROSITE" id="PS50893"/>
    </source>
</evidence>
<dbReference type="InterPro" id="IPR027417">
    <property type="entry name" value="P-loop_NTPase"/>
</dbReference>
<dbReference type="InterPro" id="IPR011527">
    <property type="entry name" value="ABC1_TM_dom"/>
</dbReference>
<dbReference type="InterPro" id="IPR003439">
    <property type="entry name" value="ABC_transporter-like_ATP-bd"/>
</dbReference>
<dbReference type="AlphaFoldDB" id="A0A1G9A2I0"/>
<feature type="domain" description="ABC transmembrane type-1" evidence="11">
    <location>
        <begin position="19"/>
        <end position="303"/>
    </location>
</feature>
<keyword evidence="7 9" id="KW-1133">Transmembrane helix</keyword>
<dbReference type="FunFam" id="3.40.50.300:FF:000221">
    <property type="entry name" value="Multidrug ABC transporter ATP-binding protein"/>
    <property type="match status" value="1"/>
</dbReference>
<proteinExistence type="predicted"/>
<dbReference type="Pfam" id="PF00005">
    <property type="entry name" value="ABC_tran"/>
    <property type="match status" value="1"/>
</dbReference>
<gene>
    <name evidence="12" type="ORF">SAMN05660472_01041</name>
</gene>
<feature type="transmembrane region" description="Helical" evidence="9">
    <location>
        <begin position="130"/>
        <end position="152"/>
    </location>
</feature>
<dbReference type="InterPro" id="IPR036640">
    <property type="entry name" value="ABC1_TM_sf"/>
</dbReference>
<evidence type="ECO:0000256" key="1">
    <source>
        <dbReference type="ARBA" id="ARBA00004651"/>
    </source>
</evidence>
<dbReference type="InterPro" id="IPR003593">
    <property type="entry name" value="AAA+_ATPase"/>
</dbReference>
<dbReference type="SUPFAM" id="SSF90123">
    <property type="entry name" value="ABC transporter transmembrane region"/>
    <property type="match status" value="1"/>
</dbReference>
<dbReference type="Gene3D" id="1.20.1560.10">
    <property type="entry name" value="ABC transporter type 1, transmembrane domain"/>
    <property type="match status" value="1"/>
</dbReference>
<comment type="subcellular location">
    <subcellularLocation>
        <location evidence="1">Cell membrane</location>
        <topology evidence="1">Multi-pass membrane protein</topology>
    </subcellularLocation>
</comment>
<evidence type="ECO:0000256" key="4">
    <source>
        <dbReference type="ARBA" id="ARBA00022692"/>
    </source>
</evidence>
<name>A0A1G9A2I0_9FIRM</name>
<dbReference type="GO" id="GO:0005886">
    <property type="term" value="C:plasma membrane"/>
    <property type="evidence" value="ECO:0007669"/>
    <property type="project" value="UniProtKB-SubCell"/>
</dbReference>
<dbReference type="EMBL" id="FNFP01000001">
    <property type="protein sequence ID" value="SDK21548.1"/>
    <property type="molecule type" value="Genomic_DNA"/>
</dbReference>
<dbReference type="SMART" id="SM00382">
    <property type="entry name" value="AAA"/>
    <property type="match status" value="1"/>
</dbReference>
<keyword evidence="3" id="KW-1003">Cell membrane</keyword>
<dbReference type="CDD" id="cd18541">
    <property type="entry name" value="ABC_6TM_TmrB_like"/>
    <property type="match status" value="1"/>
</dbReference>
<accession>A0A1G9A2I0</accession>
<evidence type="ECO:0000256" key="6">
    <source>
        <dbReference type="ARBA" id="ARBA00022840"/>
    </source>
</evidence>
<evidence type="ECO:0000256" key="5">
    <source>
        <dbReference type="ARBA" id="ARBA00022741"/>
    </source>
</evidence>
<dbReference type="OrthoDB" id="9762778at2"/>
<dbReference type="Pfam" id="PF00664">
    <property type="entry name" value="ABC_membrane"/>
    <property type="match status" value="1"/>
</dbReference>
<reference evidence="12 13" key="1">
    <citation type="submission" date="2016-10" db="EMBL/GenBank/DDBJ databases">
        <authorList>
            <person name="de Groot N.N."/>
        </authorList>
    </citation>
    <scope>NUCLEOTIDE SEQUENCE [LARGE SCALE GENOMIC DNA]</scope>
    <source>
        <strain evidence="12 13">DSM 18346</strain>
    </source>
</reference>
<evidence type="ECO:0000256" key="7">
    <source>
        <dbReference type="ARBA" id="ARBA00022989"/>
    </source>
</evidence>
<keyword evidence="6 12" id="KW-0067">ATP-binding</keyword>
<dbReference type="GO" id="GO:0005524">
    <property type="term" value="F:ATP binding"/>
    <property type="evidence" value="ECO:0007669"/>
    <property type="project" value="UniProtKB-KW"/>
</dbReference>
<sequence length="582" mass="65916">MISFKILKPFFLKNKWFYILGVLWLLLVDILQLFIPEILRGITNRLETNLLTQRQLALYALYVLLIGVTIGFFRFLWRMFIIGASRNLEYQLRNKLFSHLLTLSSSYYQRHKTGDLMAHLTNDIHAVRMALGPGIVALTDAIFLNIAVMVMMLRTTDYRLTVLALLPMPLLVVFMTKFGKIIHKRFKAVQEAFAAVTDKTQENLSGIRVIKAFVQEEAEINAFKEKNLLLLQRNLDLAKTFGIFHPLLQFLSSLSFTIAIWYGGILVIEEIITLGDFVAFTTYLALLVSSISSIGWVINIMQRGRASIDRINSILKESSEIQDFHDAKNLEKVKGSIVFDRVTFGYSNSSENILEEFSLKIPAGSSLGIIGKTGSGKTTIANLLVRLYDVKEGSISIDNNPITNIKLASLRKNIGFIDQDSFLFSTTITENIGFGADSYDIENLQRVAKVAGLHQDIMEFPKQYETMVGEKGITLSGGQRQRLAIARALIKNPSIFIFDDSFSAVDTDTEERILQALRTEMKNKTTIIIAHRVSTLKHCDKVIVLEEGKIIEIGDHESLLTKKGLYYDFYQKQLLEEVILKN</sequence>
<dbReference type="PROSITE" id="PS50929">
    <property type="entry name" value="ABC_TM1F"/>
    <property type="match status" value="1"/>
</dbReference>
<feature type="transmembrane region" description="Helical" evidence="9">
    <location>
        <begin position="16"/>
        <end position="36"/>
    </location>
</feature>
<keyword evidence="5" id="KW-0547">Nucleotide-binding</keyword>
<dbReference type="GO" id="GO:0015421">
    <property type="term" value="F:ABC-type oligopeptide transporter activity"/>
    <property type="evidence" value="ECO:0007669"/>
    <property type="project" value="TreeGrafter"/>
</dbReference>
<evidence type="ECO:0000256" key="8">
    <source>
        <dbReference type="ARBA" id="ARBA00023136"/>
    </source>
</evidence>
<protein>
    <submittedName>
        <fullName evidence="12">ATP-binding cassette, subfamily B</fullName>
    </submittedName>
</protein>
<dbReference type="InterPro" id="IPR017871">
    <property type="entry name" value="ABC_transporter-like_CS"/>
</dbReference>
<evidence type="ECO:0000256" key="3">
    <source>
        <dbReference type="ARBA" id="ARBA00022475"/>
    </source>
</evidence>
<dbReference type="Proteomes" id="UP000198718">
    <property type="component" value="Unassembled WGS sequence"/>
</dbReference>
<feature type="transmembrane region" description="Helical" evidence="9">
    <location>
        <begin position="158"/>
        <end position="178"/>
    </location>
</feature>
<feature type="transmembrane region" description="Helical" evidence="9">
    <location>
        <begin position="247"/>
        <end position="268"/>
    </location>
</feature>
<dbReference type="RefSeq" id="WP_090551213.1">
    <property type="nucleotide sequence ID" value="NZ_FNFP01000001.1"/>
</dbReference>
<dbReference type="PROSITE" id="PS50893">
    <property type="entry name" value="ABC_TRANSPORTER_2"/>
    <property type="match status" value="1"/>
</dbReference>
<dbReference type="Gene3D" id="3.40.50.300">
    <property type="entry name" value="P-loop containing nucleotide triphosphate hydrolases"/>
    <property type="match status" value="1"/>
</dbReference>
<organism evidence="12 13">
    <name type="scientific">Natronincola ferrireducens</name>
    <dbReference type="NCBI Taxonomy" id="393762"/>
    <lineage>
        <taxon>Bacteria</taxon>
        <taxon>Bacillati</taxon>
        <taxon>Bacillota</taxon>
        <taxon>Clostridia</taxon>
        <taxon>Peptostreptococcales</taxon>
        <taxon>Natronincolaceae</taxon>
        <taxon>Natronincola</taxon>
    </lineage>
</organism>
<evidence type="ECO:0000256" key="2">
    <source>
        <dbReference type="ARBA" id="ARBA00022448"/>
    </source>
</evidence>
<dbReference type="FunFam" id="1.20.1560.10:FF:000011">
    <property type="entry name" value="Multidrug ABC transporter ATP-binding protein"/>
    <property type="match status" value="1"/>
</dbReference>
<dbReference type="SUPFAM" id="SSF52540">
    <property type="entry name" value="P-loop containing nucleoside triphosphate hydrolases"/>
    <property type="match status" value="1"/>
</dbReference>
<keyword evidence="4 9" id="KW-0812">Transmembrane</keyword>
<evidence type="ECO:0000313" key="13">
    <source>
        <dbReference type="Proteomes" id="UP000198718"/>
    </source>
</evidence>
<dbReference type="PROSITE" id="PS00211">
    <property type="entry name" value="ABC_TRANSPORTER_1"/>
    <property type="match status" value="1"/>
</dbReference>
<dbReference type="PANTHER" id="PTHR43394:SF1">
    <property type="entry name" value="ATP-BINDING CASSETTE SUB-FAMILY B MEMBER 10, MITOCHONDRIAL"/>
    <property type="match status" value="1"/>
</dbReference>
<keyword evidence="13" id="KW-1185">Reference proteome</keyword>
<dbReference type="STRING" id="393762.SAMN05660472_01041"/>
<keyword evidence="2" id="KW-0813">Transport</keyword>
<feature type="transmembrane region" description="Helical" evidence="9">
    <location>
        <begin position="56"/>
        <end position="77"/>
    </location>
</feature>
<evidence type="ECO:0000313" key="12">
    <source>
        <dbReference type="EMBL" id="SDK21548.1"/>
    </source>
</evidence>
<dbReference type="GO" id="GO:0016887">
    <property type="term" value="F:ATP hydrolysis activity"/>
    <property type="evidence" value="ECO:0007669"/>
    <property type="project" value="InterPro"/>
</dbReference>
<dbReference type="InterPro" id="IPR039421">
    <property type="entry name" value="Type_1_exporter"/>
</dbReference>
<dbReference type="PANTHER" id="PTHR43394">
    <property type="entry name" value="ATP-DEPENDENT PERMEASE MDL1, MITOCHONDRIAL"/>
    <property type="match status" value="1"/>
</dbReference>
<feature type="transmembrane region" description="Helical" evidence="9">
    <location>
        <begin position="280"/>
        <end position="301"/>
    </location>
</feature>
<keyword evidence="8 9" id="KW-0472">Membrane</keyword>
<evidence type="ECO:0000256" key="9">
    <source>
        <dbReference type="SAM" id="Phobius"/>
    </source>
</evidence>